<feature type="region of interest" description="Disordered" evidence="1">
    <location>
        <begin position="1"/>
        <end position="40"/>
    </location>
</feature>
<dbReference type="WBParaSite" id="jg1182">
    <property type="protein sequence ID" value="jg1182"/>
    <property type="gene ID" value="jg1182"/>
</dbReference>
<sequence length="149" mass="16254">MQAKGNPSRKKVAQIAELHKPITRSQAPAKQGGKCADCPPGNRKYGTDTCTSCAAPLCAEHKESSPILCQKCTNDTEPRPKPEPKPNPKPKPKAKPKFKLKQKPKPEPKSKPKLKPKPKPSLSLSRSLSRSRSLTRSLSRSRSLSLGEA</sequence>
<protein>
    <submittedName>
        <fullName evidence="3">Uncharacterized protein</fullName>
    </submittedName>
</protein>
<organism evidence="2 3">
    <name type="scientific">Ditylenchus dipsaci</name>
    <dbReference type="NCBI Taxonomy" id="166011"/>
    <lineage>
        <taxon>Eukaryota</taxon>
        <taxon>Metazoa</taxon>
        <taxon>Ecdysozoa</taxon>
        <taxon>Nematoda</taxon>
        <taxon>Chromadorea</taxon>
        <taxon>Rhabditida</taxon>
        <taxon>Tylenchina</taxon>
        <taxon>Tylenchomorpha</taxon>
        <taxon>Sphaerularioidea</taxon>
        <taxon>Anguinidae</taxon>
        <taxon>Anguininae</taxon>
        <taxon>Ditylenchus</taxon>
    </lineage>
</organism>
<feature type="compositionally biased region" description="Basic and acidic residues" evidence="1">
    <location>
        <begin position="74"/>
        <end position="86"/>
    </location>
</feature>
<accession>A0A915CSN6</accession>
<evidence type="ECO:0000313" key="2">
    <source>
        <dbReference type="Proteomes" id="UP000887574"/>
    </source>
</evidence>
<evidence type="ECO:0000256" key="1">
    <source>
        <dbReference type="SAM" id="MobiDB-lite"/>
    </source>
</evidence>
<proteinExistence type="predicted"/>
<feature type="compositionally biased region" description="Low complexity" evidence="1">
    <location>
        <begin position="120"/>
        <end position="149"/>
    </location>
</feature>
<feature type="compositionally biased region" description="Basic residues" evidence="1">
    <location>
        <begin position="88"/>
        <end position="103"/>
    </location>
</feature>
<reference evidence="3" key="1">
    <citation type="submission" date="2022-11" db="UniProtKB">
        <authorList>
            <consortium name="WormBaseParasite"/>
        </authorList>
    </citation>
    <scope>IDENTIFICATION</scope>
</reference>
<keyword evidence="2" id="KW-1185">Reference proteome</keyword>
<name>A0A915CSN6_9BILA</name>
<feature type="region of interest" description="Disordered" evidence="1">
    <location>
        <begin position="69"/>
        <end position="149"/>
    </location>
</feature>
<dbReference type="Proteomes" id="UP000887574">
    <property type="component" value="Unplaced"/>
</dbReference>
<evidence type="ECO:0000313" key="3">
    <source>
        <dbReference type="WBParaSite" id="jg1182"/>
    </source>
</evidence>
<dbReference type="AlphaFoldDB" id="A0A915CSN6"/>